<gene>
    <name evidence="4" type="ORF">CLV52_0108</name>
</gene>
<dbReference type="PANTHER" id="PTHR46470:SF4">
    <property type="entry name" value="5-AMINO-6-(5-PHOSPHO-D-RIBITYLAMINO)URACIL PHOSPHATASE YIGB"/>
    <property type="match status" value="1"/>
</dbReference>
<dbReference type="EMBL" id="SOAM01000001">
    <property type="protein sequence ID" value="TDS79577.1"/>
    <property type="molecule type" value="Genomic_DNA"/>
</dbReference>
<comment type="caution">
    <text evidence="4">The sequence shown here is derived from an EMBL/GenBank/DDBJ whole genome shotgun (WGS) entry which is preliminary data.</text>
</comment>
<name>A0A4R7FPB0_9MICO</name>
<dbReference type="Gene3D" id="3.40.50.1000">
    <property type="entry name" value="HAD superfamily/HAD-like"/>
    <property type="match status" value="1"/>
</dbReference>
<evidence type="ECO:0000313" key="4">
    <source>
        <dbReference type="EMBL" id="TDS79577.1"/>
    </source>
</evidence>
<keyword evidence="5" id="KW-1185">Reference proteome</keyword>
<evidence type="ECO:0000256" key="2">
    <source>
        <dbReference type="ARBA" id="ARBA00022801"/>
    </source>
</evidence>
<dbReference type="NCBIfam" id="TIGR01509">
    <property type="entry name" value="HAD-SF-IA-v3"/>
    <property type="match status" value="1"/>
</dbReference>
<comment type="cofactor">
    <cofactor evidence="1">
        <name>Mg(2+)</name>
        <dbReference type="ChEBI" id="CHEBI:18420"/>
    </cofactor>
</comment>
<dbReference type="SFLD" id="SFLDS00003">
    <property type="entry name" value="Haloacid_Dehalogenase"/>
    <property type="match status" value="1"/>
</dbReference>
<dbReference type="InterPro" id="IPR051400">
    <property type="entry name" value="HAD-like_hydrolase"/>
</dbReference>
<dbReference type="SUPFAM" id="SSF56784">
    <property type="entry name" value="HAD-like"/>
    <property type="match status" value="1"/>
</dbReference>
<dbReference type="Pfam" id="PF00702">
    <property type="entry name" value="Hydrolase"/>
    <property type="match status" value="1"/>
</dbReference>
<sequence length="245" mass="25849">MGVDGGAQERTLALFDLDGTLLDGSGLPGAMRATCTALAAFLPGIDADALVRANTAAWERLWPEVEDDWMLGGRSGLDVGRDVWRAALEACGATGDDVVDRAVLEWDRQERAALRLFPDAVPTLDGLAAQGVRIGMVTNGAAAVQRDKLAGTGILDRFDPLIVSSEVGVKKPDPAIFEVALAAAGVTPAEAWFVGDHLWHDAEGALRAGLRAIWLDRRGVALEPDWPRPDAVVTSLTELLPPAAG</sequence>
<dbReference type="GO" id="GO:0016787">
    <property type="term" value="F:hydrolase activity"/>
    <property type="evidence" value="ECO:0007669"/>
    <property type="project" value="UniProtKB-KW"/>
</dbReference>
<keyword evidence="2 4" id="KW-0378">Hydrolase</keyword>
<evidence type="ECO:0000313" key="5">
    <source>
        <dbReference type="Proteomes" id="UP000295344"/>
    </source>
</evidence>
<dbReference type="Proteomes" id="UP000295344">
    <property type="component" value="Unassembled WGS sequence"/>
</dbReference>
<dbReference type="InterPro" id="IPR023214">
    <property type="entry name" value="HAD_sf"/>
</dbReference>
<dbReference type="InterPro" id="IPR006439">
    <property type="entry name" value="HAD-SF_hydro_IA"/>
</dbReference>
<dbReference type="RefSeq" id="WP_162850653.1">
    <property type="nucleotide sequence ID" value="NZ_BAAARP010000001.1"/>
</dbReference>
<dbReference type="GO" id="GO:0044281">
    <property type="term" value="P:small molecule metabolic process"/>
    <property type="evidence" value="ECO:0007669"/>
    <property type="project" value="UniProtKB-ARBA"/>
</dbReference>
<dbReference type="NCBIfam" id="TIGR01549">
    <property type="entry name" value="HAD-SF-IA-v1"/>
    <property type="match status" value="1"/>
</dbReference>
<reference evidence="4 5" key="1">
    <citation type="submission" date="2019-03" db="EMBL/GenBank/DDBJ databases">
        <title>Genomic Encyclopedia of Archaeal and Bacterial Type Strains, Phase II (KMG-II): from individual species to whole genera.</title>
        <authorList>
            <person name="Goeker M."/>
        </authorList>
    </citation>
    <scope>NUCLEOTIDE SEQUENCE [LARGE SCALE GENOMIC DNA]</scope>
    <source>
        <strain evidence="4 5">DSM 24782</strain>
    </source>
</reference>
<dbReference type="SFLD" id="SFLDG01129">
    <property type="entry name" value="C1.5:_HAD__Beta-PGM__Phosphata"/>
    <property type="match status" value="1"/>
</dbReference>
<proteinExistence type="predicted"/>
<evidence type="ECO:0000256" key="3">
    <source>
        <dbReference type="ARBA" id="ARBA00022842"/>
    </source>
</evidence>
<protein>
    <submittedName>
        <fullName evidence="4">Putative hydrolase of the HAD superfamily</fullName>
    </submittedName>
</protein>
<accession>A0A4R7FPB0</accession>
<dbReference type="PRINTS" id="PR00413">
    <property type="entry name" value="HADHALOGNASE"/>
</dbReference>
<keyword evidence="3" id="KW-0460">Magnesium</keyword>
<evidence type="ECO:0000256" key="1">
    <source>
        <dbReference type="ARBA" id="ARBA00001946"/>
    </source>
</evidence>
<dbReference type="Gene3D" id="1.20.120.1600">
    <property type="match status" value="1"/>
</dbReference>
<dbReference type="PANTHER" id="PTHR46470">
    <property type="entry name" value="N-ACYLNEURAMINATE-9-PHOSPHATASE"/>
    <property type="match status" value="1"/>
</dbReference>
<dbReference type="InterPro" id="IPR036412">
    <property type="entry name" value="HAD-like_sf"/>
</dbReference>
<dbReference type="AlphaFoldDB" id="A0A4R7FPB0"/>
<organism evidence="4 5">
    <name type="scientific">Amnibacterium kyonggiense</name>
    <dbReference type="NCBI Taxonomy" id="595671"/>
    <lineage>
        <taxon>Bacteria</taxon>
        <taxon>Bacillati</taxon>
        <taxon>Actinomycetota</taxon>
        <taxon>Actinomycetes</taxon>
        <taxon>Micrococcales</taxon>
        <taxon>Microbacteriaceae</taxon>
        <taxon>Amnibacterium</taxon>
    </lineage>
</organism>